<dbReference type="AlphaFoldDB" id="A0A834AHX2"/>
<comment type="caution">
    <text evidence="2">The sequence shown here is derived from an EMBL/GenBank/DDBJ whole genome shotgun (WGS) entry which is preliminary data.</text>
</comment>
<evidence type="ECO:0000313" key="3">
    <source>
        <dbReference type="Proteomes" id="UP000664940"/>
    </source>
</evidence>
<feature type="region of interest" description="Disordered" evidence="1">
    <location>
        <begin position="71"/>
        <end position="149"/>
    </location>
</feature>
<name>A0A834AHX2_9CHIR</name>
<protein>
    <submittedName>
        <fullName evidence="2">Uncharacterized protein</fullName>
    </submittedName>
</protein>
<proteinExistence type="predicted"/>
<accession>A0A834AHX2</accession>
<evidence type="ECO:0000313" key="2">
    <source>
        <dbReference type="EMBL" id="KAF6114762.1"/>
    </source>
</evidence>
<gene>
    <name evidence="2" type="ORF">HJG60_010696</name>
</gene>
<evidence type="ECO:0000256" key="1">
    <source>
        <dbReference type="SAM" id="MobiDB-lite"/>
    </source>
</evidence>
<sequence length="168" mass="17805">MLLWASFPSGLGVMTSSLIPSGCIRARLPLPSGLVVILPVISTNAEPLTQMPPASFSATTHPEPMPFLAVSSASPASLDRNEGDQWRHGLRSAGGNLHCPPLLEQGHPPPCTSGTSHSPSGKLRPRRRHSTSLPRPAEAPRETDTRLSPSCVFPCPQASWSCPSSHPP</sequence>
<dbReference type="Proteomes" id="UP000664940">
    <property type="component" value="Unassembled WGS sequence"/>
</dbReference>
<reference evidence="2 3" key="1">
    <citation type="journal article" date="2020" name="Nature">
        <title>Six reference-quality genomes reveal evolution of bat adaptations.</title>
        <authorList>
            <person name="Jebb D."/>
            <person name="Huang Z."/>
            <person name="Pippel M."/>
            <person name="Hughes G.M."/>
            <person name="Lavrichenko K."/>
            <person name="Devanna P."/>
            <person name="Winkler S."/>
            <person name="Jermiin L.S."/>
            <person name="Skirmuntt E.C."/>
            <person name="Katzourakis A."/>
            <person name="Burkitt-Gray L."/>
            <person name="Ray D.A."/>
            <person name="Sullivan K.A.M."/>
            <person name="Roscito J.G."/>
            <person name="Kirilenko B.M."/>
            <person name="Davalos L.M."/>
            <person name="Corthals A.P."/>
            <person name="Power M.L."/>
            <person name="Jones G."/>
            <person name="Ransome R.D."/>
            <person name="Dechmann D.K.N."/>
            <person name="Locatelli A.G."/>
            <person name="Puechmaille S.J."/>
            <person name="Fedrigo O."/>
            <person name="Jarvis E.D."/>
            <person name="Hiller M."/>
            <person name="Vernes S.C."/>
            <person name="Myers E.W."/>
            <person name="Teeling E.C."/>
        </authorList>
    </citation>
    <scope>NUCLEOTIDE SEQUENCE [LARGE SCALE GENOMIC DNA]</scope>
    <source>
        <strain evidence="2">Bat1K_MPI-CBG_1</strain>
    </source>
</reference>
<dbReference type="EMBL" id="JABVXQ010000004">
    <property type="protein sequence ID" value="KAF6114762.1"/>
    <property type="molecule type" value="Genomic_DNA"/>
</dbReference>
<organism evidence="2 3">
    <name type="scientific">Phyllostomus discolor</name>
    <name type="common">pale spear-nosed bat</name>
    <dbReference type="NCBI Taxonomy" id="89673"/>
    <lineage>
        <taxon>Eukaryota</taxon>
        <taxon>Metazoa</taxon>
        <taxon>Chordata</taxon>
        <taxon>Craniata</taxon>
        <taxon>Vertebrata</taxon>
        <taxon>Euteleostomi</taxon>
        <taxon>Mammalia</taxon>
        <taxon>Eutheria</taxon>
        <taxon>Laurasiatheria</taxon>
        <taxon>Chiroptera</taxon>
        <taxon>Yangochiroptera</taxon>
        <taxon>Phyllostomidae</taxon>
        <taxon>Phyllostominae</taxon>
        <taxon>Phyllostomus</taxon>
    </lineage>
</organism>